<name>A0ABP6LGM7_9ACTN</name>
<keyword evidence="6" id="KW-1185">Reference proteome</keyword>
<dbReference type="Pfam" id="PF07804">
    <property type="entry name" value="HipA_C"/>
    <property type="match status" value="1"/>
</dbReference>
<accession>A0ABP6LGM7</accession>
<evidence type="ECO:0000313" key="6">
    <source>
        <dbReference type="Proteomes" id="UP001501035"/>
    </source>
</evidence>
<sequence length="150" mass="16503">MTARHGSYIDLLGVFRQYGNDVGRELFARVAFNIAISNTDDHLRNHAAFWDGYRLELTPAYDLSPMIRSGETASQAIAYSSDGERVSNLTALGKCAGEYGLTRAAGAEVIDRIVDTIRSQWDAAADVARLTQAERDALYGRQFLNPGSTR</sequence>
<keyword evidence="2" id="KW-0808">Transferase</keyword>
<gene>
    <name evidence="5" type="ORF">GCM10010528_23720</name>
</gene>
<evidence type="ECO:0000256" key="2">
    <source>
        <dbReference type="ARBA" id="ARBA00022679"/>
    </source>
</evidence>
<comment type="caution">
    <text evidence="5">The sequence shown here is derived from an EMBL/GenBank/DDBJ whole genome shotgun (WGS) entry which is preliminary data.</text>
</comment>
<dbReference type="Proteomes" id="UP001501035">
    <property type="component" value="Unassembled WGS sequence"/>
</dbReference>
<dbReference type="InterPro" id="IPR012893">
    <property type="entry name" value="HipA-like_C"/>
</dbReference>
<feature type="domain" description="HipA-like C-terminal" evidence="4">
    <location>
        <begin position="5"/>
        <end position="121"/>
    </location>
</feature>
<dbReference type="InterPro" id="IPR052028">
    <property type="entry name" value="HipA_Ser/Thr_kinase"/>
</dbReference>
<evidence type="ECO:0000313" key="5">
    <source>
        <dbReference type="EMBL" id="GAA3043408.1"/>
    </source>
</evidence>
<evidence type="ECO:0000259" key="4">
    <source>
        <dbReference type="Pfam" id="PF07804"/>
    </source>
</evidence>
<reference evidence="6" key="1">
    <citation type="journal article" date="2019" name="Int. J. Syst. Evol. Microbiol.">
        <title>The Global Catalogue of Microorganisms (GCM) 10K type strain sequencing project: providing services to taxonomists for standard genome sequencing and annotation.</title>
        <authorList>
            <consortium name="The Broad Institute Genomics Platform"/>
            <consortium name="The Broad Institute Genome Sequencing Center for Infectious Disease"/>
            <person name="Wu L."/>
            <person name="Ma J."/>
        </authorList>
    </citation>
    <scope>NUCLEOTIDE SEQUENCE [LARGE SCALE GENOMIC DNA]</scope>
    <source>
        <strain evidence="6">JCM 14234</strain>
    </source>
</reference>
<keyword evidence="3" id="KW-0418">Kinase</keyword>
<dbReference type="PANTHER" id="PTHR37419:SF8">
    <property type="entry name" value="TOXIN YJJJ"/>
    <property type="match status" value="1"/>
</dbReference>
<dbReference type="EMBL" id="BAAAVS010000049">
    <property type="protein sequence ID" value="GAA3043408.1"/>
    <property type="molecule type" value="Genomic_DNA"/>
</dbReference>
<dbReference type="PANTHER" id="PTHR37419">
    <property type="entry name" value="SERINE/THREONINE-PROTEIN KINASE TOXIN HIPA"/>
    <property type="match status" value="1"/>
</dbReference>
<comment type="similarity">
    <text evidence="1">Belongs to the HipA Ser/Thr kinase family.</text>
</comment>
<evidence type="ECO:0000256" key="3">
    <source>
        <dbReference type="ARBA" id="ARBA00022777"/>
    </source>
</evidence>
<evidence type="ECO:0000256" key="1">
    <source>
        <dbReference type="ARBA" id="ARBA00010164"/>
    </source>
</evidence>
<organism evidence="5 6">
    <name type="scientific">Gordonia defluvii</name>
    <dbReference type="NCBI Taxonomy" id="283718"/>
    <lineage>
        <taxon>Bacteria</taxon>
        <taxon>Bacillati</taxon>
        <taxon>Actinomycetota</taxon>
        <taxon>Actinomycetes</taxon>
        <taxon>Mycobacteriales</taxon>
        <taxon>Gordoniaceae</taxon>
        <taxon>Gordonia</taxon>
    </lineage>
</organism>
<proteinExistence type="inferred from homology"/>
<protein>
    <recommendedName>
        <fullName evidence="4">HipA-like C-terminal domain-containing protein</fullName>
    </recommendedName>
</protein>